<dbReference type="AlphaFoldDB" id="A0A2V1D5D2"/>
<dbReference type="SMART" id="SM01017">
    <property type="entry name" value="Arrestin_C"/>
    <property type="match status" value="1"/>
</dbReference>
<dbReference type="GO" id="GO:0031625">
    <property type="term" value="F:ubiquitin protein ligase binding"/>
    <property type="evidence" value="ECO:0007669"/>
    <property type="project" value="TreeGrafter"/>
</dbReference>
<dbReference type="PANTHER" id="PTHR11188">
    <property type="entry name" value="ARRESTIN DOMAIN CONTAINING PROTEIN"/>
    <property type="match status" value="1"/>
</dbReference>
<evidence type="ECO:0000259" key="1">
    <source>
        <dbReference type="SMART" id="SM01017"/>
    </source>
</evidence>
<dbReference type="STRING" id="97972.A0A2V1D5D2"/>
<dbReference type="InterPro" id="IPR011022">
    <property type="entry name" value="Arrestin_C-like"/>
</dbReference>
<keyword evidence="3" id="KW-1185">Reference proteome</keyword>
<evidence type="ECO:0000313" key="2">
    <source>
        <dbReference type="EMBL" id="PVH93241.1"/>
    </source>
</evidence>
<dbReference type="EMBL" id="KZ805604">
    <property type="protein sequence ID" value="PVH93241.1"/>
    <property type="molecule type" value="Genomic_DNA"/>
</dbReference>
<accession>A0A2V1D5D2</accession>
<dbReference type="OrthoDB" id="2238745at2759"/>
<organism evidence="2 3">
    <name type="scientific">Periconia macrospinosa</name>
    <dbReference type="NCBI Taxonomy" id="97972"/>
    <lineage>
        <taxon>Eukaryota</taxon>
        <taxon>Fungi</taxon>
        <taxon>Dikarya</taxon>
        <taxon>Ascomycota</taxon>
        <taxon>Pezizomycotina</taxon>
        <taxon>Dothideomycetes</taxon>
        <taxon>Pleosporomycetidae</taxon>
        <taxon>Pleosporales</taxon>
        <taxon>Massarineae</taxon>
        <taxon>Periconiaceae</taxon>
        <taxon>Periconia</taxon>
    </lineage>
</organism>
<dbReference type="GO" id="GO:0030674">
    <property type="term" value="F:protein-macromolecule adaptor activity"/>
    <property type="evidence" value="ECO:0007669"/>
    <property type="project" value="TreeGrafter"/>
</dbReference>
<name>A0A2V1D5D2_9PLEO</name>
<feature type="domain" description="Arrestin C-terminal-like" evidence="1">
    <location>
        <begin position="222"/>
        <end position="419"/>
    </location>
</feature>
<dbReference type="Proteomes" id="UP000244855">
    <property type="component" value="Unassembled WGS sequence"/>
</dbReference>
<dbReference type="Pfam" id="PF02752">
    <property type="entry name" value="Arrestin_C"/>
    <property type="match status" value="1"/>
</dbReference>
<protein>
    <recommendedName>
        <fullName evidence="1">Arrestin C-terminal-like domain-containing protein</fullName>
    </recommendedName>
</protein>
<proteinExistence type="predicted"/>
<gene>
    <name evidence="2" type="ORF">DM02DRAFT_634730</name>
</gene>
<dbReference type="InterPro" id="IPR050357">
    <property type="entry name" value="Arrestin_domain-protein"/>
</dbReference>
<dbReference type="PANTHER" id="PTHR11188:SF174">
    <property type="entry name" value="ARRESTIN-RELATED TRAFFICKING ADAPTER 10-RELATED"/>
    <property type="match status" value="1"/>
</dbReference>
<evidence type="ECO:0000313" key="3">
    <source>
        <dbReference type="Proteomes" id="UP000244855"/>
    </source>
</evidence>
<dbReference type="Gene3D" id="2.60.40.640">
    <property type="match status" value="1"/>
</dbReference>
<dbReference type="GO" id="GO:0070086">
    <property type="term" value="P:ubiquitin-dependent endocytosis"/>
    <property type="evidence" value="ECO:0007669"/>
    <property type="project" value="TreeGrafter"/>
</dbReference>
<dbReference type="GO" id="GO:0005829">
    <property type="term" value="C:cytosol"/>
    <property type="evidence" value="ECO:0007669"/>
    <property type="project" value="TreeGrafter"/>
</dbReference>
<dbReference type="InterPro" id="IPR014752">
    <property type="entry name" value="Arrestin-like_C"/>
</dbReference>
<sequence>MSSSPMQNYTEHPNLTLSNPRPLISARSISVSISLAEPTIILRGFKCDEMDNEASAILRGSMIVRIQKVTKIKKIHLRFVGKSKTEWPEGIPPKRTTFNEERTFWAHVWPFVDAQPDDPYKGLGADQVLAANDQAGSSGHQRPLSPFRLNSDNSGFSNSRGEGLDIFRTISPRNSKGEMKFSIPEFTLFRCNLSGSQEVRVIRAPATDSLEKSNPIARSRNWEDQAHYEIVLSGKSFALGSAVPIYFKFTPLSKVRCQGLKVSLTEDVEFRTSENTGYRLDKNAAILLLHRRFGQRSCEGRSVGGSFPSTPIEFDSRAASSPESDVQLGDNAVQMSNSFLFTDDIGPKEMEFTVRLPHCIGTKRYEEGLHADTTFHDIRIQHIITVVIRVTAQDKDTSGKHRHFNVSVYFPIRILACEAGAFAAGPPAYSISGDTGDAARIEPG</sequence>
<reference evidence="2 3" key="1">
    <citation type="journal article" date="2018" name="Sci. Rep.">
        <title>Comparative genomics provides insights into the lifestyle and reveals functional heterogeneity of dark septate endophytic fungi.</title>
        <authorList>
            <person name="Knapp D.G."/>
            <person name="Nemeth J.B."/>
            <person name="Barry K."/>
            <person name="Hainaut M."/>
            <person name="Henrissat B."/>
            <person name="Johnson J."/>
            <person name="Kuo A."/>
            <person name="Lim J.H.P."/>
            <person name="Lipzen A."/>
            <person name="Nolan M."/>
            <person name="Ohm R.A."/>
            <person name="Tamas L."/>
            <person name="Grigoriev I.V."/>
            <person name="Spatafora J.W."/>
            <person name="Nagy L.G."/>
            <person name="Kovacs G.M."/>
        </authorList>
    </citation>
    <scope>NUCLEOTIDE SEQUENCE [LARGE SCALE GENOMIC DNA]</scope>
    <source>
        <strain evidence="2 3">DSE2036</strain>
    </source>
</reference>